<accession>A0ABW8QCQ4</accession>
<sequence>MKTFFSIFLVVDLFCIVYLIGRVLFAIEPLIVNFCTKERFAWYGTWNRNRLLIVSLLLLLFVGITISFWVFKNFLTNNIYLSTFLSIMLKCYIFIVIEYKMDTPFKPLKVFLNFYKKPYQEHFKFQETKVEKVDTPPINNFLITNTTNNNFSFQKTYNTTNITHIEAEREGHYPFQIFEKKESVEDIINLYGIKQTKDSKENLSSFFAKQKVLCKIEFINKAKNGLGVESIFNFFAKYTSVFEDYESKTKGFETSQKVAELLNEIVLSVDKKGNPKENPITPQNFNAYHNNIWKKA</sequence>
<dbReference type="Proteomes" id="UP001622370">
    <property type="component" value="Unassembled WGS sequence"/>
</dbReference>
<reference evidence="2 3" key="1">
    <citation type="journal article" date="2016" name="Sci. Rep.">
        <title>Whole genome sequencing identifies a novel species of the genus Capnocytophaga isolated from dog and cat bite wounds in humans.</title>
        <authorList>
            <person name="Zangenah S."/>
            <person name="Abbasi N."/>
            <person name="Andersson A.F."/>
            <person name="Bergman P."/>
        </authorList>
    </citation>
    <scope>NUCLEOTIDE SEQUENCE [LARGE SCALE GENOMIC DNA]</scope>
    <source>
        <strain evidence="2 3">W5</strain>
    </source>
</reference>
<organism evidence="2 3">
    <name type="scientific">Capnocytophaga stomatis</name>
    <dbReference type="NCBI Taxonomy" id="1848904"/>
    <lineage>
        <taxon>Bacteria</taxon>
        <taxon>Pseudomonadati</taxon>
        <taxon>Bacteroidota</taxon>
        <taxon>Flavobacteriia</taxon>
        <taxon>Flavobacteriales</taxon>
        <taxon>Flavobacteriaceae</taxon>
        <taxon>Capnocytophaga</taxon>
    </lineage>
</organism>
<gene>
    <name evidence="2" type="ORF">ACI76L_09880</name>
</gene>
<keyword evidence="3" id="KW-1185">Reference proteome</keyword>
<comment type="caution">
    <text evidence="2">The sequence shown here is derived from an EMBL/GenBank/DDBJ whole genome shotgun (WGS) entry which is preliminary data.</text>
</comment>
<proteinExistence type="predicted"/>
<feature type="transmembrane region" description="Helical" evidence="1">
    <location>
        <begin position="77"/>
        <end position="97"/>
    </location>
</feature>
<keyword evidence="1" id="KW-0812">Transmembrane</keyword>
<dbReference type="EMBL" id="JBJGWJ010000007">
    <property type="protein sequence ID" value="MFK8294091.1"/>
    <property type="molecule type" value="Genomic_DNA"/>
</dbReference>
<feature type="transmembrane region" description="Helical" evidence="1">
    <location>
        <begin position="6"/>
        <end position="31"/>
    </location>
</feature>
<protein>
    <submittedName>
        <fullName evidence="2">Uncharacterized protein</fullName>
    </submittedName>
</protein>
<keyword evidence="1" id="KW-1133">Transmembrane helix</keyword>
<evidence type="ECO:0000313" key="2">
    <source>
        <dbReference type="EMBL" id="MFK8294091.1"/>
    </source>
</evidence>
<dbReference type="RefSeq" id="WP_157909231.1">
    <property type="nucleotide sequence ID" value="NZ_BOPK01000011.1"/>
</dbReference>
<keyword evidence="1" id="KW-0472">Membrane</keyword>
<evidence type="ECO:0000313" key="3">
    <source>
        <dbReference type="Proteomes" id="UP001622370"/>
    </source>
</evidence>
<name>A0ABW8QCQ4_9FLAO</name>
<feature type="transmembrane region" description="Helical" evidence="1">
    <location>
        <begin position="51"/>
        <end position="71"/>
    </location>
</feature>
<evidence type="ECO:0000256" key="1">
    <source>
        <dbReference type="SAM" id="Phobius"/>
    </source>
</evidence>